<evidence type="ECO:0000313" key="11">
    <source>
        <dbReference type="Proteomes" id="UP000243217"/>
    </source>
</evidence>
<dbReference type="GO" id="GO:0004252">
    <property type="term" value="F:serine-type endopeptidase activity"/>
    <property type="evidence" value="ECO:0007669"/>
    <property type="project" value="UniProtKB-UniRule"/>
</dbReference>
<dbReference type="AlphaFoldDB" id="A0A1W0A0I8"/>
<feature type="active site" description="Charge relay system" evidence="7">
    <location>
        <position position="374"/>
    </location>
</feature>
<dbReference type="STRING" id="74557.A0A1W0A0I8"/>
<dbReference type="Proteomes" id="UP000243217">
    <property type="component" value="Unassembled WGS sequence"/>
</dbReference>
<feature type="domain" description="Peptidase S8/S53" evidence="9">
    <location>
        <begin position="138"/>
        <end position="441"/>
    </location>
</feature>
<dbReference type="PROSITE" id="PS00138">
    <property type="entry name" value="SUBTILASE_SER"/>
    <property type="match status" value="1"/>
</dbReference>
<evidence type="ECO:0000256" key="7">
    <source>
        <dbReference type="PROSITE-ProRule" id="PRU01240"/>
    </source>
</evidence>
<keyword evidence="4 7" id="KW-0720">Serine protease</keyword>
<evidence type="ECO:0000256" key="5">
    <source>
        <dbReference type="ARBA" id="ARBA00023529"/>
    </source>
</evidence>
<dbReference type="Gene3D" id="3.40.50.200">
    <property type="entry name" value="Peptidase S8/S53 domain"/>
    <property type="match status" value="1"/>
</dbReference>
<feature type="active site" description="Charge relay system" evidence="7">
    <location>
        <position position="202"/>
    </location>
</feature>
<comment type="similarity">
    <text evidence="1 7">Belongs to the peptidase S8 family.</text>
</comment>
<proteinExistence type="inferred from homology"/>
<organism evidence="10 11">
    <name type="scientific">Thraustotheca clavata</name>
    <dbReference type="NCBI Taxonomy" id="74557"/>
    <lineage>
        <taxon>Eukaryota</taxon>
        <taxon>Sar</taxon>
        <taxon>Stramenopiles</taxon>
        <taxon>Oomycota</taxon>
        <taxon>Saprolegniomycetes</taxon>
        <taxon>Saprolegniales</taxon>
        <taxon>Achlyaceae</taxon>
        <taxon>Thraustotheca</taxon>
    </lineage>
</organism>
<evidence type="ECO:0000256" key="3">
    <source>
        <dbReference type="ARBA" id="ARBA00022801"/>
    </source>
</evidence>
<name>A0A1W0A0I8_9STRA</name>
<comment type="catalytic activity">
    <reaction evidence="5">
        <text>Hydrolysis of proteins with broad specificity for peptide bonds, and a preference for a large uncharged residue in P1. Hydrolyzes peptide amides.</text>
        <dbReference type="EC" id="3.4.21.62"/>
    </reaction>
</comment>
<dbReference type="OrthoDB" id="206201at2759"/>
<dbReference type="PROSITE" id="PS51892">
    <property type="entry name" value="SUBTILASE"/>
    <property type="match status" value="1"/>
</dbReference>
<dbReference type="InterPro" id="IPR015500">
    <property type="entry name" value="Peptidase_S8_subtilisin-rel"/>
</dbReference>
<dbReference type="InterPro" id="IPR051048">
    <property type="entry name" value="Peptidase_S8/S53_subtilisin"/>
</dbReference>
<dbReference type="PANTHER" id="PTHR43399">
    <property type="entry name" value="SUBTILISIN-RELATED"/>
    <property type="match status" value="1"/>
</dbReference>
<dbReference type="InterPro" id="IPR036852">
    <property type="entry name" value="Peptidase_S8/S53_dom_sf"/>
</dbReference>
<feature type="chain" id="PRO_5012190269" description="subtilisin" evidence="8">
    <location>
        <begin position="23"/>
        <end position="459"/>
    </location>
</feature>
<dbReference type="Pfam" id="PF00082">
    <property type="entry name" value="Peptidase_S8"/>
    <property type="match status" value="1"/>
</dbReference>
<protein>
    <recommendedName>
        <fullName evidence="6">subtilisin</fullName>
        <ecNumber evidence="6">3.4.21.62</ecNumber>
    </recommendedName>
</protein>
<evidence type="ECO:0000256" key="2">
    <source>
        <dbReference type="ARBA" id="ARBA00022670"/>
    </source>
</evidence>
<keyword evidence="11" id="KW-1185">Reference proteome</keyword>
<evidence type="ECO:0000256" key="4">
    <source>
        <dbReference type="ARBA" id="ARBA00022825"/>
    </source>
</evidence>
<evidence type="ECO:0000313" key="10">
    <source>
        <dbReference type="EMBL" id="OQS03812.1"/>
    </source>
</evidence>
<reference evidence="10 11" key="1">
    <citation type="journal article" date="2014" name="Genome Biol. Evol.">
        <title>The secreted proteins of Achlya hypogyna and Thraustotheca clavata identify the ancestral oomycete secretome and reveal gene acquisitions by horizontal gene transfer.</title>
        <authorList>
            <person name="Misner I."/>
            <person name="Blouin N."/>
            <person name="Leonard G."/>
            <person name="Richards T.A."/>
            <person name="Lane C.E."/>
        </authorList>
    </citation>
    <scope>NUCLEOTIDE SEQUENCE [LARGE SCALE GENOMIC DNA]</scope>
    <source>
        <strain evidence="10 11">ATCC 34112</strain>
    </source>
</reference>
<dbReference type="InterPro" id="IPR023828">
    <property type="entry name" value="Peptidase_S8_Ser-AS"/>
</dbReference>
<comment type="caution">
    <text evidence="10">The sequence shown here is derived from an EMBL/GenBank/DDBJ whole genome shotgun (WGS) entry which is preliminary data.</text>
</comment>
<dbReference type="GO" id="GO:0006508">
    <property type="term" value="P:proteolysis"/>
    <property type="evidence" value="ECO:0007669"/>
    <property type="project" value="UniProtKB-KW"/>
</dbReference>
<evidence type="ECO:0000259" key="9">
    <source>
        <dbReference type="Pfam" id="PF00082"/>
    </source>
</evidence>
<dbReference type="PRINTS" id="PR00723">
    <property type="entry name" value="SUBTILISIN"/>
</dbReference>
<dbReference type="EC" id="3.4.21.62" evidence="6"/>
<sequence length="459" mass="49836">MMARRIWFLISMVNAMNVLVHLHEPLEEMIEGGTRQEVYEFLAARYAPMQMKLWDMAVASNASIVPLWIQNTLIVYNATTSLIEGFSAMEDVLAVEQDQIVYLDETMDTFDVANYDESIQTNVKLLHADEAWSKGFNGKGVTIASIDSGVRYSHEILSRAYRGIVKKWRYVDGKSWKHDYAYWITKSQNQTLTPDNADEVGHGTHTLGTAVGAQGVGVAPGATWIAARPFNSDGSATQSDILLAAQWVMCPTTWEGTQPDCSRGADIVSNSFGGNSSIEWMDKIVQTWSKANILPVFASGNVNGFECGSVLCPGCIAEAIAVGALIGGTTLWGGSGKGPGKDGVIKPDFVAPGVAIRSAASYDDKKFTRMTGTSMATPHVSGAAAIVLQKCRMTEKKCRMKEIVSTLSSTSFHDLHKPFLVPSTCGKTSYDKYPNNIYGHGLPNVGAAINQNVEYTAMA</sequence>
<dbReference type="SUPFAM" id="SSF52743">
    <property type="entry name" value="Subtilisin-like"/>
    <property type="match status" value="1"/>
</dbReference>
<keyword evidence="3 7" id="KW-0378">Hydrolase</keyword>
<dbReference type="InterPro" id="IPR000209">
    <property type="entry name" value="Peptidase_S8/S53_dom"/>
</dbReference>
<feature type="signal peptide" evidence="8">
    <location>
        <begin position="1"/>
        <end position="22"/>
    </location>
</feature>
<evidence type="ECO:0000256" key="8">
    <source>
        <dbReference type="SAM" id="SignalP"/>
    </source>
</evidence>
<dbReference type="PANTHER" id="PTHR43399:SF4">
    <property type="entry name" value="CELL WALL-ASSOCIATED PROTEASE"/>
    <property type="match status" value="1"/>
</dbReference>
<evidence type="ECO:0000256" key="1">
    <source>
        <dbReference type="ARBA" id="ARBA00011073"/>
    </source>
</evidence>
<gene>
    <name evidence="10" type="ORF">THRCLA_03897</name>
</gene>
<feature type="active site" description="Charge relay system" evidence="7">
    <location>
        <position position="147"/>
    </location>
</feature>
<dbReference type="EMBL" id="JNBS01000759">
    <property type="protein sequence ID" value="OQS03812.1"/>
    <property type="molecule type" value="Genomic_DNA"/>
</dbReference>
<keyword evidence="2 7" id="KW-0645">Protease</keyword>
<evidence type="ECO:0000256" key="6">
    <source>
        <dbReference type="ARBA" id="ARBA00023619"/>
    </source>
</evidence>
<keyword evidence="8" id="KW-0732">Signal</keyword>
<accession>A0A1W0A0I8</accession>